<dbReference type="EMBL" id="JASCTH010000006">
    <property type="protein sequence ID" value="MDI6099064.1"/>
    <property type="molecule type" value="Genomic_DNA"/>
</dbReference>
<keyword evidence="1" id="KW-0472">Membrane</keyword>
<evidence type="ECO:0000256" key="1">
    <source>
        <dbReference type="SAM" id="Phobius"/>
    </source>
</evidence>
<dbReference type="RefSeq" id="WP_282759044.1">
    <property type="nucleotide sequence ID" value="NZ_JASCTH010000006.1"/>
</dbReference>
<evidence type="ECO:0000313" key="3">
    <source>
        <dbReference type="EMBL" id="MDI6102959.1"/>
    </source>
</evidence>
<evidence type="ECO:0000313" key="4">
    <source>
        <dbReference type="Proteomes" id="UP001241758"/>
    </source>
</evidence>
<reference evidence="3 4" key="1">
    <citation type="submission" date="2023-05" db="EMBL/GenBank/DDBJ databases">
        <title>Actinoplanes sp. NEAU-A12 genome sequencing.</title>
        <authorList>
            <person name="Wang Z.-S."/>
        </authorList>
    </citation>
    <scope>NUCLEOTIDE SEQUENCE [LARGE SCALE GENOMIC DNA]</scope>
    <source>
        <strain evidence="3 4">NEAU-A12</strain>
    </source>
</reference>
<evidence type="ECO:0000313" key="2">
    <source>
        <dbReference type="EMBL" id="MDI6099064.1"/>
    </source>
</evidence>
<name>A0ABT6WTD2_9ACTN</name>
<comment type="caution">
    <text evidence="3">The sequence shown here is derived from an EMBL/GenBank/DDBJ whole genome shotgun (WGS) entry which is preliminary data.</text>
</comment>
<protein>
    <submittedName>
        <fullName evidence="3">Uncharacterized protein</fullName>
    </submittedName>
</protein>
<dbReference type="EMBL" id="JASCTH010000022">
    <property type="protein sequence ID" value="MDI6102959.1"/>
    <property type="molecule type" value="Genomic_DNA"/>
</dbReference>
<keyword evidence="1" id="KW-0812">Transmembrane</keyword>
<accession>A0ABT6WTD2</accession>
<feature type="transmembrane region" description="Helical" evidence="1">
    <location>
        <begin position="56"/>
        <end position="77"/>
    </location>
</feature>
<organism evidence="3 4">
    <name type="scientific">Actinoplanes sandaracinus</name>
    <dbReference type="NCBI Taxonomy" id="3045177"/>
    <lineage>
        <taxon>Bacteria</taxon>
        <taxon>Bacillati</taxon>
        <taxon>Actinomycetota</taxon>
        <taxon>Actinomycetes</taxon>
        <taxon>Micromonosporales</taxon>
        <taxon>Micromonosporaceae</taxon>
        <taxon>Actinoplanes</taxon>
    </lineage>
</organism>
<keyword evidence="4" id="KW-1185">Reference proteome</keyword>
<proteinExistence type="predicted"/>
<keyword evidence="1" id="KW-1133">Transmembrane helix</keyword>
<dbReference type="Proteomes" id="UP001241758">
    <property type="component" value="Unassembled WGS sequence"/>
</dbReference>
<feature type="transmembrane region" description="Helical" evidence="1">
    <location>
        <begin position="83"/>
        <end position="101"/>
    </location>
</feature>
<feature type="transmembrane region" description="Helical" evidence="1">
    <location>
        <begin position="17"/>
        <end position="36"/>
    </location>
</feature>
<sequence>MVGATALVAVSGGRHSVFAVLLLGLLAMVLTHALVVEIQRQARRRSQTAWYRTDTVNTILLACWALIAAAITMAPFASLQVRGLGGLLAAGYTAASIYFVVERRRAVTSPFVAVSSPAVVPESDPVTDSASA</sequence>
<gene>
    <name evidence="2" type="ORF">QLQ12_10685</name>
    <name evidence="3" type="ORF">QLQ12_30515</name>
</gene>